<accession>A0A6A5K955</accession>
<evidence type="ECO:0000313" key="2">
    <source>
        <dbReference type="EMBL" id="KAF1832820.1"/>
    </source>
</evidence>
<dbReference type="EMBL" id="ML975330">
    <property type="protein sequence ID" value="KAF1832820.1"/>
    <property type="molecule type" value="Genomic_DNA"/>
</dbReference>
<sequence>MRYSSAVVLSTIAVGQAAAANLHNRHASFHARRQASEGKRSADTEVDWSKVAYDLNDVDWSSVFATPTPAAAAKDSPVAEVQAAEATAEAPAYKPKPSTTVAKPAKTSASKPAATSSSSDDNDDIADSIGDFIDDLMHGVETLASKLGCKVGKNDKSNNGGIWIGDDSDWKAEFTNEGNEDAVLYCWKADGFSGMIIKDNTPEISVGVKSGQTVNISFAPNVPAACAPAFSDTKMAFFGGLEQTWWEVTFGEWGCFDVSRNVNMNGNSIRAKGSKCVSDMDTCVYKCRDSGASSCEAGSDYDLFNCNASGGGGGGYDPIMAGTGGGCAMGSNGESVKVAFS</sequence>
<evidence type="ECO:0000256" key="1">
    <source>
        <dbReference type="SAM" id="MobiDB-lite"/>
    </source>
</evidence>
<organism evidence="2 3">
    <name type="scientific">Decorospora gaudefroyi</name>
    <dbReference type="NCBI Taxonomy" id="184978"/>
    <lineage>
        <taxon>Eukaryota</taxon>
        <taxon>Fungi</taxon>
        <taxon>Dikarya</taxon>
        <taxon>Ascomycota</taxon>
        <taxon>Pezizomycotina</taxon>
        <taxon>Dothideomycetes</taxon>
        <taxon>Pleosporomycetidae</taxon>
        <taxon>Pleosporales</taxon>
        <taxon>Pleosporineae</taxon>
        <taxon>Pleosporaceae</taxon>
        <taxon>Decorospora</taxon>
    </lineage>
</organism>
<keyword evidence="3" id="KW-1185">Reference proteome</keyword>
<reference evidence="2" key="1">
    <citation type="submission" date="2020-01" db="EMBL/GenBank/DDBJ databases">
        <authorList>
            <consortium name="DOE Joint Genome Institute"/>
            <person name="Haridas S."/>
            <person name="Albert R."/>
            <person name="Binder M."/>
            <person name="Bloem J."/>
            <person name="Labutti K."/>
            <person name="Salamov A."/>
            <person name="Andreopoulos B."/>
            <person name="Baker S.E."/>
            <person name="Barry K."/>
            <person name="Bills G."/>
            <person name="Bluhm B.H."/>
            <person name="Cannon C."/>
            <person name="Castanera R."/>
            <person name="Culley D.E."/>
            <person name="Daum C."/>
            <person name="Ezra D."/>
            <person name="Gonzalez J.B."/>
            <person name="Henrissat B."/>
            <person name="Kuo A."/>
            <person name="Liang C."/>
            <person name="Lipzen A."/>
            <person name="Lutzoni F."/>
            <person name="Magnuson J."/>
            <person name="Mondo S."/>
            <person name="Nolan M."/>
            <person name="Ohm R."/>
            <person name="Pangilinan J."/>
            <person name="Park H.-J."/>
            <person name="Ramirez L."/>
            <person name="Alfaro M."/>
            <person name="Sun H."/>
            <person name="Tritt A."/>
            <person name="Yoshinaga Y."/>
            <person name="Zwiers L.-H."/>
            <person name="Turgeon B.G."/>
            <person name="Goodwin S.B."/>
            <person name="Spatafora J.W."/>
            <person name="Crous P.W."/>
            <person name="Grigoriev I.V."/>
        </authorList>
    </citation>
    <scope>NUCLEOTIDE SEQUENCE</scope>
    <source>
        <strain evidence="2">P77</strain>
    </source>
</reference>
<evidence type="ECO:0008006" key="4">
    <source>
        <dbReference type="Google" id="ProtNLM"/>
    </source>
</evidence>
<feature type="region of interest" description="Disordered" evidence="1">
    <location>
        <begin position="82"/>
        <end position="124"/>
    </location>
</feature>
<dbReference type="OrthoDB" id="5320938at2759"/>
<gene>
    <name evidence="2" type="ORF">BDW02DRAFT_624808</name>
</gene>
<evidence type="ECO:0000313" key="3">
    <source>
        <dbReference type="Proteomes" id="UP000800040"/>
    </source>
</evidence>
<name>A0A6A5K955_9PLEO</name>
<proteinExistence type="predicted"/>
<dbReference type="Proteomes" id="UP000800040">
    <property type="component" value="Unassembled WGS sequence"/>
</dbReference>
<dbReference type="AlphaFoldDB" id="A0A6A5K955"/>
<protein>
    <recommendedName>
        <fullName evidence="4">Effector 5</fullName>
    </recommendedName>
</protein>
<feature type="compositionally biased region" description="Low complexity" evidence="1">
    <location>
        <begin position="82"/>
        <end position="119"/>
    </location>
</feature>